<evidence type="ECO:0000313" key="1">
    <source>
        <dbReference type="Proteomes" id="UP000887580"/>
    </source>
</evidence>
<accession>A0AC35FVP1</accession>
<organism evidence="1 2">
    <name type="scientific">Panagrolaimus sp. PS1159</name>
    <dbReference type="NCBI Taxonomy" id="55785"/>
    <lineage>
        <taxon>Eukaryota</taxon>
        <taxon>Metazoa</taxon>
        <taxon>Ecdysozoa</taxon>
        <taxon>Nematoda</taxon>
        <taxon>Chromadorea</taxon>
        <taxon>Rhabditida</taxon>
        <taxon>Tylenchina</taxon>
        <taxon>Panagrolaimomorpha</taxon>
        <taxon>Panagrolaimoidea</taxon>
        <taxon>Panagrolaimidae</taxon>
        <taxon>Panagrolaimus</taxon>
    </lineage>
</organism>
<reference evidence="2" key="1">
    <citation type="submission" date="2022-11" db="UniProtKB">
        <authorList>
            <consortium name="WormBaseParasite"/>
        </authorList>
    </citation>
    <scope>IDENTIFICATION</scope>
</reference>
<protein>
    <submittedName>
        <fullName evidence="2">Aquaporin</fullName>
    </submittedName>
</protein>
<evidence type="ECO:0000313" key="2">
    <source>
        <dbReference type="WBParaSite" id="PS1159_v2.g20810.t2"/>
    </source>
</evidence>
<sequence>MRVWVASFIFYVCVFLKCEILRFIVSRFVKPKNLYFAELLNEFIGTVQICAPMFDVNFVLENYGLKGVLVEIIFIEIINALILRDAIADPCPLIFGFMKGIFGFMKGVESGVRVITILAVQFSAGYFSYIIARKFWSLGMHPFHLEALEEECSADLTVTVIYGSLVEAGGCLAAKTAEVFLEEKIINEKHIIAIQAVVSGIITILGIHLTGMYANPIVAWACTFNCGQVPYLAHFFVYWMAPLLAWHIADGLYGKTNEEAVVKKKE</sequence>
<name>A0AC35FVP1_9BILA</name>
<dbReference type="WBParaSite" id="PS1159_v2.g20810.t2">
    <property type="protein sequence ID" value="PS1159_v2.g20810.t2"/>
    <property type="gene ID" value="PS1159_v2.g20810"/>
</dbReference>
<dbReference type="Proteomes" id="UP000887580">
    <property type="component" value="Unplaced"/>
</dbReference>
<proteinExistence type="predicted"/>